<reference evidence="2" key="1">
    <citation type="journal article" date="2019" name="Int. J. Syst. Evol. Microbiol.">
        <title>The Global Catalogue of Microorganisms (GCM) 10K type strain sequencing project: providing services to taxonomists for standard genome sequencing and annotation.</title>
        <authorList>
            <consortium name="The Broad Institute Genomics Platform"/>
            <consortium name="The Broad Institute Genome Sequencing Center for Infectious Disease"/>
            <person name="Wu L."/>
            <person name="Ma J."/>
        </authorList>
    </citation>
    <scope>NUCLEOTIDE SEQUENCE [LARGE SCALE GENOMIC DNA]</scope>
    <source>
        <strain evidence="2">GH52</strain>
    </source>
</reference>
<proteinExistence type="predicted"/>
<evidence type="ECO:0000313" key="2">
    <source>
        <dbReference type="Proteomes" id="UP001597362"/>
    </source>
</evidence>
<sequence>MDVEAMKDFVFKHNLEERSFNAFWNYLSNYQKDNLDDFEKDFYEFNKNEIELFIDTVSLRITNWPEEGYNHVVISVRIHYKTLYRGHYTIVYSMDGEIEDDHLSLL</sequence>
<dbReference type="Proteomes" id="UP001597362">
    <property type="component" value="Unassembled WGS sequence"/>
</dbReference>
<accession>A0ABW4YJ36</accession>
<name>A0ABW4YJ36_9BACL</name>
<comment type="caution">
    <text evidence="1">The sequence shown here is derived from an EMBL/GenBank/DDBJ whole genome shotgun (WGS) entry which is preliminary data.</text>
</comment>
<protein>
    <submittedName>
        <fullName evidence="1">Uncharacterized protein</fullName>
    </submittedName>
</protein>
<keyword evidence="2" id="KW-1185">Reference proteome</keyword>
<organism evidence="1 2">
    <name type="scientific">Paenibacillus yanchengensis</name>
    <dbReference type="NCBI Taxonomy" id="2035833"/>
    <lineage>
        <taxon>Bacteria</taxon>
        <taxon>Bacillati</taxon>
        <taxon>Bacillota</taxon>
        <taxon>Bacilli</taxon>
        <taxon>Bacillales</taxon>
        <taxon>Paenibacillaceae</taxon>
        <taxon>Paenibacillus</taxon>
    </lineage>
</organism>
<evidence type="ECO:0000313" key="1">
    <source>
        <dbReference type="EMBL" id="MFD2115635.1"/>
    </source>
</evidence>
<dbReference type="RefSeq" id="WP_377770993.1">
    <property type="nucleotide sequence ID" value="NZ_JBHUHO010000021.1"/>
</dbReference>
<gene>
    <name evidence="1" type="ORF">ACFSJH_07820</name>
</gene>
<dbReference type="EMBL" id="JBHUHO010000021">
    <property type="protein sequence ID" value="MFD2115635.1"/>
    <property type="molecule type" value="Genomic_DNA"/>
</dbReference>